<protein>
    <recommendedName>
        <fullName evidence="5">FAD-binding domain-containing protein</fullName>
    </recommendedName>
</protein>
<dbReference type="PANTHER" id="PTHR43004:SF5">
    <property type="entry name" value="FAD-BINDING DOMAIN-CONTAINING PROTEIN"/>
    <property type="match status" value="1"/>
</dbReference>
<dbReference type="InterPro" id="IPR036188">
    <property type="entry name" value="FAD/NAD-bd_sf"/>
</dbReference>
<keyword evidence="7" id="KW-1185">Reference proteome</keyword>
<dbReference type="PANTHER" id="PTHR43004">
    <property type="entry name" value="TRK SYSTEM POTASSIUM UPTAKE PROTEIN"/>
    <property type="match status" value="1"/>
</dbReference>
<dbReference type="InterPro" id="IPR038220">
    <property type="entry name" value="PHOX_C_sf"/>
</dbReference>
<proteinExistence type="inferred from homology"/>
<dbReference type="Gene3D" id="3.30.9.10">
    <property type="entry name" value="D-Amino Acid Oxidase, subunit A, domain 2"/>
    <property type="match status" value="1"/>
</dbReference>
<evidence type="ECO:0000256" key="3">
    <source>
        <dbReference type="ARBA" id="ARBA00022827"/>
    </source>
</evidence>
<evidence type="ECO:0000313" key="7">
    <source>
        <dbReference type="Proteomes" id="UP001147746"/>
    </source>
</evidence>
<reference evidence="6" key="2">
    <citation type="journal article" date="2023" name="IMA Fungus">
        <title>Comparative genomic study of the Penicillium genus elucidates a diverse pangenome and 15 lateral gene transfer events.</title>
        <authorList>
            <person name="Petersen C."/>
            <person name="Sorensen T."/>
            <person name="Nielsen M.R."/>
            <person name="Sondergaard T.E."/>
            <person name="Sorensen J.L."/>
            <person name="Fitzpatrick D.A."/>
            <person name="Frisvad J.C."/>
            <person name="Nielsen K.L."/>
        </authorList>
    </citation>
    <scope>NUCLEOTIDE SEQUENCE</scope>
    <source>
        <strain evidence="6">IBT 21472</strain>
    </source>
</reference>
<gene>
    <name evidence="6" type="ORF">N7476_004191</name>
</gene>
<dbReference type="GO" id="GO:0016709">
    <property type="term" value="F:oxidoreductase activity, acting on paired donors, with incorporation or reduction of molecular oxygen, NAD(P)H as one donor, and incorporation of one atom of oxygen"/>
    <property type="evidence" value="ECO:0007669"/>
    <property type="project" value="UniProtKB-ARBA"/>
</dbReference>
<evidence type="ECO:0000256" key="2">
    <source>
        <dbReference type="ARBA" id="ARBA00022630"/>
    </source>
</evidence>
<keyword evidence="2" id="KW-0285">Flavoprotein</keyword>
<evidence type="ECO:0000259" key="5">
    <source>
        <dbReference type="Pfam" id="PF01494"/>
    </source>
</evidence>
<dbReference type="SUPFAM" id="SSF51905">
    <property type="entry name" value="FAD/NAD(P)-binding domain"/>
    <property type="match status" value="1"/>
</dbReference>
<dbReference type="Gene3D" id="3.40.30.20">
    <property type="match status" value="1"/>
</dbReference>
<keyword evidence="3" id="KW-0274">FAD</keyword>
<dbReference type="Proteomes" id="UP001147746">
    <property type="component" value="Unassembled WGS sequence"/>
</dbReference>
<dbReference type="PRINTS" id="PR00420">
    <property type="entry name" value="RNGMNOXGNASE"/>
</dbReference>
<comment type="similarity">
    <text evidence="1">Belongs to the PheA/TfdB FAD monooxygenase family.</text>
</comment>
<dbReference type="AlphaFoldDB" id="A0A9W9U6T0"/>
<reference evidence="6" key="1">
    <citation type="submission" date="2022-12" db="EMBL/GenBank/DDBJ databases">
        <authorList>
            <person name="Petersen C."/>
        </authorList>
    </citation>
    <scope>NUCLEOTIDE SEQUENCE</scope>
    <source>
        <strain evidence="6">IBT 21472</strain>
    </source>
</reference>
<organism evidence="6 7">
    <name type="scientific">Penicillium atrosanguineum</name>
    <dbReference type="NCBI Taxonomy" id="1132637"/>
    <lineage>
        <taxon>Eukaryota</taxon>
        <taxon>Fungi</taxon>
        <taxon>Dikarya</taxon>
        <taxon>Ascomycota</taxon>
        <taxon>Pezizomycotina</taxon>
        <taxon>Eurotiomycetes</taxon>
        <taxon>Eurotiomycetidae</taxon>
        <taxon>Eurotiales</taxon>
        <taxon>Aspergillaceae</taxon>
        <taxon>Penicillium</taxon>
    </lineage>
</organism>
<dbReference type="EMBL" id="JAPZBO010000003">
    <property type="protein sequence ID" value="KAJ5321189.1"/>
    <property type="molecule type" value="Genomic_DNA"/>
</dbReference>
<evidence type="ECO:0000256" key="1">
    <source>
        <dbReference type="ARBA" id="ARBA00007801"/>
    </source>
</evidence>
<dbReference type="GO" id="GO:0071949">
    <property type="term" value="F:FAD binding"/>
    <property type="evidence" value="ECO:0007669"/>
    <property type="project" value="InterPro"/>
</dbReference>
<dbReference type="InterPro" id="IPR050641">
    <property type="entry name" value="RIFMO-like"/>
</dbReference>
<dbReference type="InterPro" id="IPR002938">
    <property type="entry name" value="FAD-bd"/>
</dbReference>
<keyword evidence="4" id="KW-0560">Oxidoreductase</keyword>
<evidence type="ECO:0000313" key="6">
    <source>
        <dbReference type="EMBL" id="KAJ5321189.1"/>
    </source>
</evidence>
<sequence>MTRSEVCQDGGEYDVIVVGGGPVGLLLGYQLKRFGVSVCVLEQHKKEIQDAYGRAIALFPRTLEQLDQLDLIEPMLQLGFACRTSVTYKDGERIIPGRVWSFMENIQDTTYDFVLVLRQMYTEQIFRDKLESLGADYYQGYECVDFQCDENKPSTSQAVVATFKESDTGRIITLKSKYFIGADGGRSFVRRHAGIPFEGDSSDDQWVRIDGLVETDMPLNRSYGAIESKTHGNVLWAPLDHAATRIGYAYTSEIAAKYPDGVSQKVAVQEAVESMKPFNVKFKEVHWWTLYQIGQRIAKDFSKERVFLCGDAAHTHSSGAAQGLNTGIHDAVNLGWKLALHIRGIVKENVLDTYDLERKHSVQQLIDYDRDISILMSRKWPSWYEGDPDADPYIVLGEIFEQAASFNTGLGISYPINDINQILPDGAIVAPGSRPPDVELITPGTKQTVRLQRLTRNFANFWVIVFAGNPGMTHTSLVELGKSLGTFKKFKSREAIGWLTISAVAGNSPYETLGMKPFGDTFFDPTNSAHERFAFKPDGGGIVILRPDGLLGATGPLLGEWLKEYFELRIVWVISDEQKLNDALESEITRHEKGA</sequence>
<dbReference type="InterPro" id="IPR036249">
    <property type="entry name" value="Thioredoxin-like_sf"/>
</dbReference>
<comment type="caution">
    <text evidence="6">The sequence shown here is derived from an EMBL/GenBank/DDBJ whole genome shotgun (WGS) entry which is preliminary data.</text>
</comment>
<dbReference type="Gene3D" id="3.50.50.60">
    <property type="entry name" value="FAD/NAD(P)-binding domain"/>
    <property type="match status" value="1"/>
</dbReference>
<evidence type="ECO:0000256" key="4">
    <source>
        <dbReference type="ARBA" id="ARBA00023002"/>
    </source>
</evidence>
<name>A0A9W9U6T0_9EURO</name>
<accession>A0A9W9U6T0</accession>
<dbReference type="Pfam" id="PF01494">
    <property type="entry name" value="FAD_binding_3"/>
    <property type="match status" value="1"/>
</dbReference>
<dbReference type="SUPFAM" id="SSF54373">
    <property type="entry name" value="FAD-linked reductases, C-terminal domain"/>
    <property type="match status" value="1"/>
</dbReference>
<feature type="domain" description="FAD-binding" evidence="5">
    <location>
        <begin position="12"/>
        <end position="367"/>
    </location>
</feature>
<dbReference type="SUPFAM" id="SSF52833">
    <property type="entry name" value="Thioredoxin-like"/>
    <property type="match status" value="1"/>
</dbReference>